<gene>
    <name evidence="5" type="ORF">ACA1_384830</name>
</gene>
<keyword evidence="6" id="KW-1185">Reference proteome</keyword>
<dbReference type="EMBL" id="KB007900">
    <property type="protein sequence ID" value="ELR21747.1"/>
    <property type="molecule type" value="Genomic_DNA"/>
</dbReference>
<dbReference type="OrthoDB" id="5976022at2759"/>
<dbReference type="InterPro" id="IPR027417">
    <property type="entry name" value="P-loop_NTPase"/>
</dbReference>
<dbReference type="FunFam" id="3.40.50.300:FF:001447">
    <property type="entry name" value="Ras-related protein Rab-1B"/>
    <property type="match status" value="1"/>
</dbReference>
<evidence type="ECO:0000256" key="2">
    <source>
        <dbReference type="ARBA" id="ARBA00022741"/>
    </source>
</evidence>
<accession>L8H942</accession>
<dbReference type="RefSeq" id="XP_004347129.1">
    <property type="nucleotide sequence ID" value="XM_004347079.1"/>
</dbReference>
<dbReference type="GO" id="GO:0007165">
    <property type="term" value="P:signal transduction"/>
    <property type="evidence" value="ECO:0007669"/>
    <property type="project" value="InterPro"/>
</dbReference>
<dbReference type="PRINTS" id="PR00449">
    <property type="entry name" value="RASTRNSFRMNG"/>
</dbReference>
<dbReference type="GO" id="GO:0003924">
    <property type="term" value="F:GTPase activity"/>
    <property type="evidence" value="ECO:0007669"/>
    <property type="project" value="InterPro"/>
</dbReference>
<dbReference type="GO" id="GO:0016020">
    <property type="term" value="C:membrane"/>
    <property type="evidence" value="ECO:0007669"/>
    <property type="project" value="InterPro"/>
</dbReference>
<evidence type="ECO:0000313" key="5">
    <source>
        <dbReference type="EMBL" id="ELR21747.1"/>
    </source>
</evidence>
<dbReference type="VEuPathDB" id="AmoebaDB:ACA1_384830"/>
<dbReference type="KEGG" id="acan:ACA1_384830"/>
<dbReference type="GO" id="GO:0005525">
    <property type="term" value="F:GTP binding"/>
    <property type="evidence" value="ECO:0007669"/>
    <property type="project" value="UniProtKB-KW"/>
</dbReference>
<dbReference type="Pfam" id="PF00071">
    <property type="entry name" value="Ras"/>
    <property type="match status" value="1"/>
</dbReference>
<protein>
    <submittedName>
        <fullName evidence="5">Raslike protein 1, putative</fullName>
    </submittedName>
</protein>
<keyword evidence="2" id="KW-0547">Nucleotide-binding</keyword>
<dbReference type="STRING" id="1257118.L8H942"/>
<dbReference type="SUPFAM" id="SSF52540">
    <property type="entry name" value="P-loop containing nucleoside triphosphate hydrolases"/>
    <property type="match status" value="1"/>
</dbReference>
<feature type="region of interest" description="Disordered" evidence="4">
    <location>
        <begin position="127"/>
        <end position="168"/>
    </location>
</feature>
<dbReference type="InterPro" id="IPR020849">
    <property type="entry name" value="Small_GTPase_Ras-type"/>
</dbReference>
<dbReference type="Proteomes" id="UP000011083">
    <property type="component" value="Unassembled WGS sequence"/>
</dbReference>
<dbReference type="AlphaFoldDB" id="L8H942"/>
<feature type="compositionally biased region" description="Basic residues" evidence="4">
    <location>
        <begin position="159"/>
        <end position="168"/>
    </location>
</feature>
<dbReference type="GeneID" id="14922659"/>
<dbReference type="NCBIfam" id="TIGR00231">
    <property type="entry name" value="small_GTP"/>
    <property type="match status" value="1"/>
</dbReference>
<evidence type="ECO:0000256" key="1">
    <source>
        <dbReference type="ARBA" id="ARBA00006270"/>
    </source>
</evidence>
<organism evidence="5 6">
    <name type="scientific">Acanthamoeba castellanii (strain ATCC 30010 / Neff)</name>
    <dbReference type="NCBI Taxonomy" id="1257118"/>
    <lineage>
        <taxon>Eukaryota</taxon>
        <taxon>Amoebozoa</taxon>
        <taxon>Discosea</taxon>
        <taxon>Longamoebia</taxon>
        <taxon>Centramoebida</taxon>
        <taxon>Acanthamoebidae</taxon>
        <taxon>Acanthamoeba</taxon>
    </lineage>
</organism>
<dbReference type="SMART" id="SM00175">
    <property type="entry name" value="RAB"/>
    <property type="match status" value="1"/>
</dbReference>
<dbReference type="InterPro" id="IPR001806">
    <property type="entry name" value="Small_GTPase"/>
</dbReference>
<reference evidence="5 6" key="1">
    <citation type="journal article" date="2013" name="Genome Biol.">
        <title>Genome of Acanthamoeba castellanii highlights extensive lateral gene transfer and early evolution of tyrosine kinase signaling.</title>
        <authorList>
            <person name="Clarke M."/>
            <person name="Lohan A.J."/>
            <person name="Liu B."/>
            <person name="Lagkouvardos I."/>
            <person name="Roy S."/>
            <person name="Zafar N."/>
            <person name="Bertelli C."/>
            <person name="Schilde C."/>
            <person name="Kianianmomeni A."/>
            <person name="Burglin T.R."/>
            <person name="Frech C."/>
            <person name="Turcotte B."/>
            <person name="Kopec K.O."/>
            <person name="Synnott J.M."/>
            <person name="Choo C."/>
            <person name="Paponov I."/>
            <person name="Finkler A."/>
            <person name="Soon Heng Tan C."/>
            <person name="Hutchins A.P."/>
            <person name="Weinmeier T."/>
            <person name="Rattei T."/>
            <person name="Chu J.S."/>
            <person name="Gimenez G."/>
            <person name="Irimia M."/>
            <person name="Rigden D.J."/>
            <person name="Fitzpatrick D.A."/>
            <person name="Lorenzo-Morales J."/>
            <person name="Bateman A."/>
            <person name="Chiu C.H."/>
            <person name="Tang P."/>
            <person name="Hegemann P."/>
            <person name="Fromm H."/>
            <person name="Raoult D."/>
            <person name="Greub G."/>
            <person name="Miranda-Saavedra D."/>
            <person name="Chen N."/>
            <person name="Nash P."/>
            <person name="Ginger M.L."/>
            <person name="Horn M."/>
            <person name="Schaap P."/>
            <person name="Caler L."/>
            <person name="Loftus B."/>
        </authorList>
    </citation>
    <scope>NUCLEOTIDE SEQUENCE [LARGE SCALE GENOMIC DNA]</scope>
    <source>
        <strain evidence="5 6">Neff</strain>
    </source>
</reference>
<dbReference type="InterPro" id="IPR005225">
    <property type="entry name" value="Small_GTP-bd"/>
</dbReference>
<dbReference type="PANTHER" id="PTHR24070">
    <property type="entry name" value="RAS, DI-RAS, AND RHEB FAMILY MEMBERS OF SMALL GTPASE SUPERFAMILY"/>
    <property type="match status" value="1"/>
</dbReference>
<dbReference type="PROSITE" id="PS51419">
    <property type="entry name" value="RAB"/>
    <property type="match status" value="1"/>
</dbReference>
<dbReference type="Gene3D" id="3.40.50.300">
    <property type="entry name" value="P-loop containing nucleotide triphosphate hydrolases"/>
    <property type="match status" value="1"/>
</dbReference>
<feature type="compositionally biased region" description="Low complexity" evidence="4">
    <location>
        <begin position="143"/>
        <end position="152"/>
    </location>
</feature>
<dbReference type="CDD" id="cd00876">
    <property type="entry name" value="Ras"/>
    <property type="match status" value="1"/>
</dbReference>
<evidence type="ECO:0000256" key="3">
    <source>
        <dbReference type="ARBA" id="ARBA00023134"/>
    </source>
</evidence>
<evidence type="ECO:0000256" key="4">
    <source>
        <dbReference type="SAM" id="MobiDB-lite"/>
    </source>
</evidence>
<keyword evidence="3" id="KW-0342">GTP-binding</keyword>
<name>L8H942_ACACF</name>
<dbReference type="SMART" id="SM00173">
    <property type="entry name" value="RAS"/>
    <property type="match status" value="1"/>
</dbReference>
<proteinExistence type="inferred from homology"/>
<dbReference type="SMART" id="SM00174">
    <property type="entry name" value="RHO"/>
    <property type="match status" value="1"/>
</dbReference>
<dbReference type="PROSITE" id="PS51421">
    <property type="entry name" value="RAS"/>
    <property type="match status" value="1"/>
</dbReference>
<comment type="similarity">
    <text evidence="1">Belongs to the small GTPase superfamily. Rab family.</text>
</comment>
<sequence length="168" mass="18834">MYRLVVVGSGDPTLEDSYRKQITVDGIECVLDIIDTAGQDDFMAIRESYYKEGDGFLCVYDITSRTTFNDVEDFHDAILRVKDANSVPFMLVGNKADMEEKRVVQKSELEEKAKKLGCKFMETSAKSRQNETIAFRQAKNPRAASTPSASTPSEDKSKDKKKKGCVLI</sequence>
<evidence type="ECO:0000313" key="6">
    <source>
        <dbReference type="Proteomes" id="UP000011083"/>
    </source>
</evidence>